<dbReference type="RefSeq" id="WP_074777294.1">
    <property type="nucleotide sequence ID" value="NZ_FOGN01000001.1"/>
</dbReference>
<dbReference type="STRING" id="653930.SAMN05216589_0223"/>
<proteinExistence type="predicted"/>
<dbReference type="Proteomes" id="UP000186904">
    <property type="component" value="Unassembled WGS sequence"/>
</dbReference>
<sequence>MANQITKHRKAAFDRQNGRCCYCGFLMWQDAAEPFAKSHRISVAQARPFQCTAEHLKARQDGGSDGPRNIAAACIRCNRTRHKGKKTPEPMQYQELVQKRLDRGGWVSLPAKTTLKRSNPPDLARLFEL</sequence>
<evidence type="ECO:0000313" key="5">
    <source>
        <dbReference type="Proteomes" id="UP000186904"/>
    </source>
</evidence>
<dbReference type="GO" id="GO:0003676">
    <property type="term" value="F:nucleic acid binding"/>
    <property type="evidence" value="ECO:0007669"/>
    <property type="project" value="InterPro"/>
</dbReference>
<evidence type="ECO:0000313" key="4">
    <source>
        <dbReference type="Proteomes" id="UP000186599"/>
    </source>
</evidence>
<organism evidence="2 5">
    <name type="scientific">Halopseudomonas bauzanensis</name>
    <dbReference type="NCBI Taxonomy" id="653930"/>
    <lineage>
        <taxon>Bacteria</taxon>
        <taxon>Pseudomonadati</taxon>
        <taxon>Pseudomonadota</taxon>
        <taxon>Gammaproteobacteria</taxon>
        <taxon>Pseudomonadales</taxon>
        <taxon>Pseudomonadaceae</taxon>
        <taxon>Halopseudomonas</taxon>
    </lineage>
</organism>
<evidence type="ECO:0000313" key="2">
    <source>
        <dbReference type="EMBL" id="SER33306.1"/>
    </source>
</evidence>
<protein>
    <submittedName>
        <fullName evidence="2">HNH endonuclease</fullName>
    </submittedName>
</protein>
<dbReference type="InterPro" id="IPR002711">
    <property type="entry name" value="HNH"/>
</dbReference>
<name>A0A1H9NBF9_9GAMM</name>
<dbReference type="EMBL" id="FOGN01000001">
    <property type="protein sequence ID" value="SER33306.1"/>
    <property type="molecule type" value="Genomic_DNA"/>
</dbReference>
<dbReference type="GO" id="GO:0008270">
    <property type="term" value="F:zinc ion binding"/>
    <property type="evidence" value="ECO:0007669"/>
    <property type="project" value="InterPro"/>
</dbReference>
<accession>A0A1H9NBF9</accession>
<keyword evidence="2" id="KW-0255">Endonuclease</keyword>
<dbReference type="Gene3D" id="1.10.30.50">
    <property type="match status" value="1"/>
</dbReference>
<keyword evidence="2" id="KW-0540">Nuclease</keyword>
<gene>
    <name evidence="3" type="ORF">SAMN04487855_1401</name>
    <name evidence="2" type="ORF">SAMN05216589_0223</name>
</gene>
<dbReference type="AlphaFoldDB" id="A0A1H9NBF9"/>
<dbReference type="Pfam" id="PF01844">
    <property type="entry name" value="HNH"/>
    <property type="match status" value="1"/>
</dbReference>
<keyword evidence="2" id="KW-0378">Hydrolase</keyword>
<keyword evidence="4" id="KW-1185">Reference proteome</keyword>
<reference evidence="4 5" key="1">
    <citation type="submission" date="2016-10" db="EMBL/GenBank/DDBJ databases">
        <authorList>
            <person name="de Groot N.N."/>
        </authorList>
    </citation>
    <scope>NUCLEOTIDE SEQUENCE [LARGE SCALE GENOMIC DNA]</scope>
    <source>
        <strain evidence="3 4">CGMCC 1.9095</strain>
        <strain evidence="2 5">DSM 22558</strain>
    </source>
</reference>
<dbReference type="OrthoDB" id="9802901at2"/>
<dbReference type="EMBL" id="FOUA01000001">
    <property type="protein sequence ID" value="SFL82315.1"/>
    <property type="molecule type" value="Genomic_DNA"/>
</dbReference>
<dbReference type="Proteomes" id="UP000186599">
    <property type="component" value="Unassembled WGS sequence"/>
</dbReference>
<feature type="domain" description="HNH" evidence="1">
    <location>
        <begin position="50"/>
        <end position="83"/>
    </location>
</feature>
<evidence type="ECO:0000259" key="1">
    <source>
        <dbReference type="Pfam" id="PF01844"/>
    </source>
</evidence>
<dbReference type="GO" id="GO:0004519">
    <property type="term" value="F:endonuclease activity"/>
    <property type="evidence" value="ECO:0007669"/>
    <property type="project" value="UniProtKB-KW"/>
</dbReference>
<evidence type="ECO:0000313" key="3">
    <source>
        <dbReference type="EMBL" id="SFL82315.1"/>
    </source>
</evidence>